<dbReference type="OrthoDB" id="8244198at2"/>
<evidence type="ECO:0000259" key="1">
    <source>
        <dbReference type="Pfam" id="PF06568"/>
    </source>
</evidence>
<evidence type="ECO:0000313" key="3">
    <source>
        <dbReference type="Proteomes" id="UP000092565"/>
    </source>
</evidence>
<gene>
    <name evidence="2" type="ORF">JL2886_01580</name>
</gene>
<dbReference type="Proteomes" id="UP000092565">
    <property type="component" value="Chromosome"/>
</dbReference>
<sequence>MAYTTSATQTYSFGARIRAAVANFRTTLARRSEYRRTYAELENLSNRELADIGVRRCDISNIARLHAYGN</sequence>
<feature type="domain" description="YjiS-like" evidence="1">
    <location>
        <begin position="24"/>
        <end position="59"/>
    </location>
</feature>
<proteinExistence type="predicted"/>
<dbReference type="Pfam" id="PF06568">
    <property type="entry name" value="YjiS-like"/>
    <property type="match status" value="1"/>
</dbReference>
<name>A0A1B0ZQN7_9RHOB</name>
<keyword evidence="3" id="KW-1185">Reference proteome</keyword>
<protein>
    <submittedName>
        <fullName evidence="2">Putative small protein</fullName>
    </submittedName>
</protein>
<evidence type="ECO:0000313" key="2">
    <source>
        <dbReference type="EMBL" id="ANP36489.1"/>
    </source>
</evidence>
<dbReference type="InterPro" id="IPR009506">
    <property type="entry name" value="YjiS-like"/>
</dbReference>
<dbReference type="AlphaFoldDB" id="A0A1B0ZQN7"/>
<dbReference type="EMBL" id="CP015124">
    <property type="protein sequence ID" value="ANP36489.1"/>
    <property type="molecule type" value="Genomic_DNA"/>
</dbReference>
<dbReference type="RefSeq" id="WP_065271454.1">
    <property type="nucleotide sequence ID" value="NZ_CP015124.1"/>
</dbReference>
<organism evidence="2 3">
    <name type="scientific">Phaeobacter gallaeciensis</name>
    <dbReference type="NCBI Taxonomy" id="60890"/>
    <lineage>
        <taxon>Bacteria</taxon>
        <taxon>Pseudomonadati</taxon>
        <taxon>Pseudomonadota</taxon>
        <taxon>Alphaproteobacteria</taxon>
        <taxon>Rhodobacterales</taxon>
        <taxon>Roseobacteraceae</taxon>
        <taxon>Phaeobacter</taxon>
    </lineage>
</organism>
<reference evidence="2 3" key="1">
    <citation type="submission" date="2016-04" db="EMBL/GenBank/DDBJ databases">
        <authorList>
            <person name="Evans L.H."/>
            <person name="Alamgir A."/>
            <person name="Owens N."/>
            <person name="Weber N.D."/>
            <person name="Virtaneva K."/>
            <person name="Barbian K."/>
            <person name="Babar A."/>
            <person name="Rosenke K."/>
        </authorList>
    </citation>
    <scope>NUCLEOTIDE SEQUENCE [LARGE SCALE GENOMIC DNA]</scope>
    <source>
        <strain evidence="2 3">JL2886</strain>
    </source>
</reference>
<accession>A0A1B0ZQN7</accession>